<feature type="transmembrane region" description="Helical" evidence="1">
    <location>
        <begin position="121"/>
        <end position="142"/>
    </location>
</feature>
<comment type="caution">
    <text evidence="2">The sequence shown here is derived from an EMBL/GenBank/DDBJ whole genome shotgun (WGS) entry which is preliminary data.</text>
</comment>
<sequence>MSHQILDRLRISDRQEDYINLASLTEFNIFVSASLVDPLKTGKIITIQQFACTVKKNEKIESFMKRFKATYNLSQFNLLLMYNHRLYESTLTFGEVGLKNNSQVELVSLHSEEEATANEGFIFTFWSAVPLMIAASFLIAGLGGRFDIIIRGLYILIGTIIVIPSFICFIIGISQKFSKTAQVAFVNHSWFGPCCDCCTCKKTDNNENDEAFEIVEQDQPTLVL</sequence>
<dbReference type="AlphaFoldDB" id="A0A1J4K144"/>
<organism evidence="2 3">
    <name type="scientific">Tritrichomonas foetus</name>
    <dbReference type="NCBI Taxonomy" id="1144522"/>
    <lineage>
        <taxon>Eukaryota</taxon>
        <taxon>Metamonada</taxon>
        <taxon>Parabasalia</taxon>
        <taxon>Tritrichomonadida</taxon>
        <taxon>Tritrichomonadidae</taxon>
        <taxon>Tritrichomonas</taxon>
    </lineage>
</organism>
<evidence type="ECO:0000313" key="2">
    <source>
        <dbReference type="EMBL" id="OHT04955.1"/>
    </source>
</evidence>
<reference evidence="2" key="1">
    <citation type="submission" date="2016-10" db="EMBL/GenBank/DDBJ databases">
        <authorList>
            <person name="Benchimol M."/>
            <person name="Almeida L.G."/>
            <person name="Vasconcelos A.T."/>
            <person name="Perreira-Neves A."/>
            <person name="Rosa I.A."/>
            <person name="Tasca T."/>
            <person name="Bogo M.R."/>
            <person name="de Souza W."/>
        </authorList>
    </citation>
    <scope>NUCLEOTIDE SEQUENCE [LARGE SCALE GENOMIC DNA]</scope>
    <source>
        <strain evidence="2">K</strain>
    </source>
</reference>
<gene>
    <name evidence="2" type="ORF">TRFO_27462</name>
</gene>
<dbReference type="EMBL" id="MLAK01000775">
    <property type="protein sequence ID" value="OHT04955.1"/>
    <property type="molecule type" value="Genomic_DNA"/>
</dbReference>
<name>A0A1J4K144_9EUKA</name>
<evidence type="ECO:0000313" key="3">
    <source>
        <dbReference type="Proteomes" id="UP000179807"/>
    </source>
</evidence>
<dbReference type="VEuPathDB" id="TrichDB:TRFO_27462"/>
<evidence type="ECO:0000256" key="1">
    <source>
        <dbReference type="SAM" id="Phobius"/>
    </source>
</evidence>
<keyword evidence="3" id="KW-1185">Reference proteome</keyword>
<accession>A0A1J4K144</accession>
<keyword evidence="1" id="KW-0472">Membrane</keyword>
<feature type="transmembrane region" description="Helical" evidence="1">
    <location>
        <begin position="148"/>
        <end position="173"/>
    </location>
</feature>
<evidence type="ECO:0008006" key="4">
    <source>
        <dbReference type="Google" id="ProtNLM"/>
    </source>
</evidence>
<protein>
    <recommendedName>
        <fullName evidence="4">Ubiquitin-like domain-containing protein</fullName>
    </recommendedName>
</protein>
<keyword evidence="1" id="KW-0812">Transmembrane</keyword>
<dbReference type="GeneID" id="94840268"/>
<dbReference type="Proteomes" id="UP000179807">
    <property type="component" value="Unassembled WGS sequence"/>
</dbReference>
<dbReference type="RefSeq" id="XP_068358091.1">
    <property type="nucleotide sequence ID" value="XM_068505564.1"/>
</dbReference>
<dbReference type="InterPro" id="IPR029071">
    <property type="entry name" value="Ubiquitin-like_domsf"/>
</dbReference>
<keyword evidence="1" id="KW-1133">Transmembrane helix</keyword>
<dbReference type="SUPFAM" id="SSF54236">
    <property type="entry name" value="Ubiquitin-like"/>
    <property type="match status" value="1"/>
</dbReference>
<proteinExistence type="predicted"/>